<keyword evidence="1 4" id="KW-0808">Transferase</keyword>
<dbReference type="PANTHER" id="PTHR43877">
    <property type="entry name" value="AMINOALKYLPHOSPHONATE N-ACETYLTRANSFERASE-RELATED-RELATED"/>
    <property type="match status" value="1"/>
</dbReference>
<accession>A0A1H2WLE9</accession>
<dbReference type="InterPro" id="IPR000182">
    <property type="entry name" value="GNAT_dom"/>
</dbReference>
<dbReference type="InterPro" id="IPR016181">
    <property type="entry name" value="Acyl_CoA_acyltransferase"/>
</dbReference>
<evidence type="ECO:0000259" key="3">
    <source>
        <dbReference type="PROSITE" id="PS51186"/>
    </source>
</evidence>
<dbReference type="AlphaFoldDB" id="A0A1H2WLE9"/>
<name>A0A1H2WLE9_9RHOB</name>
<dbReference type="RefSeq" id="WP_092680670.1">
    <property type="nucleotide sequence ID" value="NZ_FNMZ01000002.1"/>
</dbReference>
<dbReference type="GO" id="GO:0016747">
    <property type="term" value="F:acyltransferase activity, transferring groups other than amino-acyl groups"/>
    <property type="evidence" value="ECO:0007669"/>
    <property type="project" value="InterPro"/>
</dbReference>
<sequence length="186" mass="19494">MSARPDTRPAWTLRLARAADIPAMTAVMDRAIGRLLDGFLTPQQVADSVAIMGMDPQLVADGTYFLVEDASGAVIGCGGWSKRRTSHGGGHSAGRDDALVDPATEPARVRAMYTDPDHARRGIGRAILAAAEAAAAEAGFSQGMLIATLAGAPLYRAAGWREVERMEAPAVAGRTVPVLRMVKTLG</sequence>
<gene>
    <name evidence="4" type="ORF">SAMN05444336_102422</name>
</gene>
<dbReference type="Gene3D" id="3.40.630.30">
    <property type="match status" value="1"/>
</dbReference>
<dbReference type="Proteomes" id="UP000199118">
    <property type="component" value="Unassembled WGS sequence"/>
</dbReference>
<dbReference type="PROSITE" id="PS51186">
    <property type="entry name" value="GNAT"/>
    <property type="match status" value="1"/>
</dbReference>
<dbReference type="PANTHER" id="PTHR43877:SF1">
    <property type="entry name" value="ACETYLTRANSFERASE"/>
    <property type="match status" value="1"/>
</dbReference>
<keyword evidence="2 4" id="KW-0012">Acyltransferase</keyword>
<dbReference type="Pfam" id="PF13508">
    <property type="entry name" value="Acetyltransf_7"/>
    <property type="match status" value="1"/>
</dbReference>
<dbReference type="STRING" id="356660.SAMN05444336_102422"/>
<protein>
    <submittedName>
        <fullName evidence="4">L-amino acid N-acyltransferase YncA</fullName>
    </submittedName>
</protein>
<evidence type="ECO:0000313" key="5">
    <source>
        <dbReference type="Proteomes" id="UP000199118"/>
    </source>
</evidence>
<dbReference type="EMBL" id="FNMZ01000002">
    <property type="protein sequence ID" value="SDW81470.1"/>
    <property type="molecule type" value="Genomic_DNA"/>
</dbReference>
<dbReference type="SUPFAM" id="SSF55729">
    <property type="entry name" value="Acyl-CoA N-acyltransferases (Nat)"/>
    <property type="match status" value="1"/>
</dbReference>
<dbReference type="InterPro" id="IPR050832">
    <property type="entry name" value="Bact_Acetyltransf"/>
</dbReference>
<reference evidence="4 5" key="1">
    <citation type="submission" date="2016-10" db="EMBL/GenBank/DDBJ databases">
        <authorList>
            <person name="de Groot N.N."/>
        </authorList>
    </citation>
    <scope>NUCLEOTIDE SEQUENCE [LARGE SCALE GENOMIC DNA]</scope>
    <source>
        <strain evidence="4 5">DSM 17890</strain>
    </source>
</reference>
<keyword evidence="5" id="KW-1185">Reference proteome</keyword>
<proteinExistence type="predicted"/>
<organism evidence="4 5">
    <name type="scientific">Albimonas donghaensis</name>
    <dbReference type="NCBI Taxonomy" id="356660"/>
    <lineage>
        <taxon>Bacteria</taxon>
        <taxon>Pseudomonadati</taxon>
        <taxon>Pseudomonadota</taxon>
        <taxon>Alphaproteobacteria</taxon>
        <taxon>Rhodobacterales</taxon>
        <taxon>Paracoccaceae</taxon>
        <taxon>Albimonas</taxon>
    </lineage>
</organism>
<evidence type="ECO:0000313" key="4">
    <source>
        <dbReference type="EMBL" id="SDW81470.1"/>
    </source>
</evidence>
<evidence type="ECO:0000256" key="2">
    <source>
        <dbReference type="ARBA" id="ARBA00023315"/>
    </source>
</evidence>
<dbReference type="OrthoDB" id="118465at2"/>
<evidence type="ECO:0000256" key="1">
    <source>
        <dbReference type="ARBA" id="ARBA00022679"/>
    </source>
</evidence>
<feature type="domain" description="N-acetyltransferase" evidence="3">
    <location>
        <begin position="11"/>
        <end position="186"/>
    </location>
</feature>